<protein>
    <submittedName>
        <fullName evidence="1">Uncharacterized protein</fullName>
    </submittedName>
</protein>
<reference evidence="1" key="1">
    <citation type="submission" date="2021-05" db="EMBL/GenBank/DDBJ databases">
        <authorList>
            <person name="Scholz U."/>
            <person name="Mascher M."/>
            <person name="Fiebig A."/>
        </authorList>
    </citation>
    <scope>NUCLEOTIDE SEQUENCE [LARGE SCALE GENOMIC DNA]</scope>
</reference>
<reference evidence="1" key="2">
    <citation type="submission" date="2025-09" db="UniProtKB">
        <authorList>
            <consortium name="EnsemblPlants"/>
        </authorList>
    </citation>
    <scope>IDENTIFICATION</scope>
</reference>
<keyword evidence="2" id="KW-1185">Reference proteome</keyword>
<organism evidence="1 2">
    <name type="scientific">Avena sativa</name>
    <name type="common">Oat</name>
    <dbReference type="NCBI Taxonomy" id="4498"/>
    <lineage>
        <taxon>Eukaryota</taxon>
        <taxon>Viridiplantae</taxon>
        <taxon>Streptophyta</taxon>
        <taxon>Embryophyta</taxon>
        <taxon>Tracheophyta</taxon>
        <taxon>Spermatophyta</taxon>
        <taxon>Magnoliopsida</taxon>
        <taxon>Liliopsida</taxon>
        <taxon>Poales</taxon>
        <taxon>Poaceae</taxon>
        <taxon>BOP clade</taxon>
        <taxon>Pooideae</taxon>
        <taxon>Poodae</taxon>
        <taxon>Poeae</taxon>
        <taxon>Poeae Chloroplast Group 1 (Aveneae type)</taxon>
        <taxon>Aveninae</taxon>
        <taxon>Avena</taxon>
    </lineage>
</organism>
<proteinExistence type="predicted"/>
<evidence type="ECO:0000313" key="2">
    <source>
        <dbReference type="Proteomes" id="UP001732700"/>
    </source>
</evidence>
<accession>A0ACD6AA70</accession>
<name>A0ACD6AA70_AVESA</name>
<dbReference type="EnsemblPlants" id="AVESA.00010b.r2.7CG0713010.1">
    <property type="protein sequence ID" value="AVESA.00010b.r2.7CG0713010.1.CDS"/>
    <property type="gene ID" value="AVESA.00010b.r2.7CG0713010"/>
</dbReference>
<sequence length="745" mass="81456">MEAARVGSQSRHLYGSGLGGELDQARREKRVFGWDLNDWSWDSERFVATPVPAAVANGLSLNSSPSSSEEAEVQVLTNGSVRGDFDKRKRVVVIDDDDDDKDDDLVENSREVLSLRIGGGAVAGGAVEDAGVNEDRNGKKIGVQGGSSSGPSCQVEGCWADLSVAKDYHRRHKVCEMHAKANTAVVGNTVQRFCQQCSRFHLLQEFDEGKRSCRRRLAGHNKRRRKTRPEIAVGGSPIEDKVSSYLLLSLLGVCANLNSENTEHLQGQELLSNLWRNLGTVAKALDPKELCKLLEACQSMQNGSNTGTPEAANALLNTAAAEAAGPSNSKAPFANGGQCGQTPCAVVPVQSKATMAAPPETPACKLKNFDLNDTCNDMEGFEDGSNCPSWIRQDSTQSPPQTSGNSDSTSAQSLSSSNGDAQCRTDKIVFKLFEKVPSDLPPILRSQILGWLSTSPTDVESYIRPGCIILTVYLRLVESTWRELSENISLYLDKLLSGSTHNFWASGLVFVMVRHQLAFMHNGQVVLDRPLAPNSHHYCKVLCVTPVAAPYSATVNFRVEGFNLVSNSSRLICSIEGRCIFEEDTAFLADDTEHEDIEYLSFHCSLPDEIGFTPEDYARQRGNDDYMNLVQKKIDKHLVKGHVVLGVPSNMCPVITDGMKPGDISLEICKSMTMSPPSAPRCNICSRQSRMYPSSFAKTFLYRPAMFTVMGVAVICVCVGILLHTLPKVYAAPNFRWELLERGAM</sequence>
<dbReference type="Proteomes" id="UP001732700">
    <property type="component" value="Chromosome 7C"/>
</dbReference>
<evidence type="ECO:0000313" key="1">
    <source>
        <dbReference type="EnsemblPlants" id="AVESA.00010b.r2.7CG0713010.1.CDS"/>
    </source>
</evidence>